<dbReference type="SUPFAM" id="SSF46955">
    <property type="entry name" value="Putative DNA-binding domain"/>
    <property type="match status" value="2"/>
</dbReference>
<dbReference type="PROSITE" id="PS50937">
    <property type="entry name" value="HTH_MERR_2"/>
    <property type="match status" value="1"/>
</dbReference>
<dbReference type="OrthoDB" id="3191171at2"/>
<dbReference type="Proteomes" id="UP000191040">
    <property type="component" value="Chromosome I"/>
</dbReference>
<reference evidence="4" key="1">
    <citation type="submission" date="2017-02" db="EMBL/GenBank/DDBJ databases">
        <authorList>
            <person name="Varghese N."/>
            <person name="Submissions S."/>
        </authorList>
    </citation>
    <scope>NUCLEOTIDE SEQUENCE [LARGE SCALE GENOMIC DNA]</scope>
    <source>
        <strain evidence="4">9H-4</strain>
    </source>
</reference>
<dbReference type="PANTHER" id="PTHR30204:SF89">
    <property type="entry name" value="HTH MERR-TYPE DOMAIN-CONTAINING PROTEIN"/>
    <property type="match status" value="1"/>
</dbReference>
<dbReference type="InterPro" id="IPR009061">
    <property type="entry name" value="DNA-bd_dom_put_sf"/>
</dbReference>
<feature type="domain" description="HTH merR-type" evidence="2">
    <location>
        <begin position="27"/>
        <end position="85"/>
    </location>
</feature>
<keyword evidence="1" id="KW-0238">DNA-binding</keyword>
<organism evidence="3 4">
    <name type="scientific">Aeromicrobium choanae</name>
    <dbReference type="NCBI Taxonomy" id="1736691"/>
    <lineage>
        <taxon>Bacteria</taxon>
        <taxon>Bacillati</taxon>
        <taxon>Actinomycetota</taxon>
        <taxon>Actinomycetes</taxon>
        <taxon>Propionibacteriales</taxon>
        <taxon>Nocardioidaceae</taxon>
        <taxon>Aeromicrobium</taxon>
    </lineage>
</organism>
<dbReference type="PANTHER" id="PTHR30204">
    <property type="entry name" value="REDOX-CYCLING DRUG-SENSING TRANSCRIPTIONAL ACTIVATOR SOXR"/>
    <property type="match status" value="1"/>
</dbReference>
<proteinExistence type="predicted"/>
<evidence type="ECO:0000313" key="4">
    <source>
        <dbReference type="Proteomes" id="UP000191040"/>
    </source>
</evidence>
<evidence type="ECO:0000313" key="3">
    <source>
        <dbReference type="EMBL" id="SKB10271.1"/>
    </source>
</evidence>
<dbReference type="Pfam" id="PF13411">
    <property type="entry name" value="MerR_1"/>
    <property type="match status" value="1"/>
</dbReference>
<name>A0A1T4Z9H7_9ACTN</name>
<dbReference type="InterPro" id="IPR047057">
    <property type="entry name" value="MerR_fam"/>
</dbReference>
<dbReference type="AlphaFoldDB" id="A0A1T4Z9H7"/>
<sequence>MTTSEAGREPLLGISQVIAELSGEFPDISQSRIRYYDEQGLVEPRRTPSGYRKFSYGDVERLRFVLRMQKDRYWPLSHIRQVLDQMDSGEVPDTELRATLRVPQVTLAADGTPTPQSITEGGGSTRMTRDELMDAAGIDAQTLDQVEEFELIRRRPNQRYYDTDDLVVASLVGQLAELGLEPRHLRGFRSAADREVGLLDQVVPPATRQQSGAAANLAELAALNVRLHTVLVRAGLRT</sequence>
<dbReference type="GO" id="GO:0003700">
    <property type="term" value="F:DNA-binding transcription factor activity"/>
    <property type="evidence" value="ECO:0007669"/>
    <property type="project" value="InterPro"/>
</dbReference>
<protein>
    <submittedName>
        <fullName evidence="3">MerR HTH family regulatory protein</fullName>
    </submittedName>
</protein>
<evidence type="ECO:0000256" key="1">
    <source>
        <dbReference type="ARBA" id="ARBA00023125"/>
    </source>
</evidence>
<dbReference type="Gene3D" id="1.10.1660.10">
    <property type="match status" value="1"/>
</dbReference>
<dbReference type="CDD" id="cd00592">
    <property type="entry name" value="HTH_MerR-like"/>
    <property type="match status" value="1"/>
</dbReference>
<dbReference type="SMART" id="SM00422">
    <property type="entry name" value="HTH_MERR"/>
    <property type="match status" value="1"/>
</dbReference>
<dbReference type="RefSeq" id="WP_078701087.1">
    <property type="nucleotide sequence ID" value="NZ_LT796768.1"/>
</dbReference>
<gene>
    <name evidence="3" type="ORF">SAMN06295964_3219</name>
</gene>
<evidence type="ECO:0000259" key="2">
    <source>
        <dbReference type="PROSITE" id="PS50937"/>
    </source>
</evidence>
<keyword evidence="4" id="KW-1185">Reference proteome</keyword>
<dbReference type="GO" id="GO:0003677">
    <property type="term" value="F:DNA binding"/>
    <property type="evidence" value="ECO:0007669"/>
    <property type="project" value="UniProtKB-KW"/>
</dbReference>
<accession>A0A1T4Z9H7</accession>
<dbReference type="STRING" id="1736691.SAMN06295964_3219"/>
<dbReference type="InterPro" id="IPR000551">
    <property type="entry name" value="MerR-type_HTH_dom"/>
</dbReference>
<dbReference type="EMBL" id="LT796768">
    <property type="protein sequence ID" value="SKB10271.1"/>
    <property type="molecule type" value="Genomic_DNA"/>
</dbReference>